<dbReference type="Proteomes" id="UP000248925">
    <property type="component" value="Unassembled WGS sequence"/>
</dbReference>
<evidence type="ECO:0000313" key="1">
    <source>
        <dbReference type="EMBL" id="PZM13175.1"/>
    </source>
</evidence>
<accession>A0A2W4CS99</accession>
<proteinExistence type="predicted"/>
<reference evidence="1 2" key="1">
    <citation type="journal article" date="2018" name="Sci. Rep.">
        <title>Rhizobium tumorigenes sp. nov., a novel plant tumorigenic bacterium isolated from cane gall tumors on thornless blackberry.</title>
        <authorList>
            <person name="Kuzmanovi N."/>
            <person name="Smalla K."/>
            <person name="Gronow S."/>
            <person name="PuBawska J."/>
        </authorList>
    </citation>
    <scope>NUCLEOTIDE SEQUENCE [LARGE SCALE GENOMIC DNA]</scope>
    <source>
        <strain evidence="1 2">CCBAU 85046</strain>
    </source>
</reference>
<organism evidence="1 2">
    <name type="scientific">Rhizobium tubonense</name>
    <dbReference type="NCBI Taxonomy" id="484088"/>
    <lineage>
        <taxon>Bacteria</taxon>
        <taxon>Pseudomonadati</taxon>
        <taxon>Pseudomonadota</taxon>
        <taxon>Alphaproteobacteria</taxon>
        <taxon>Hyphomicrobiales</taxon>
        <taxon>Rhizobiaceae</taxon>
        <taxon>Rhizobium/Agrobacterium group</taxon>
        <taxon>Rhizobium</taxon>
    </lineage>
</organism>
<name>A0A2W4CS99_9HYPH</name>
<dbReference type="AlphaFoldDB" id="A0A2W4CS99"/>
<dbReference type="InterPro" id="IPR010985">
    <property type="entry name" value="Ribbon_hlx_hlx"/>
</dbReference>
<gene>
    <name evidence="1" type="ORF">CPY51_16875</name>
</gene>
<sequence>MNAITFQVPEEVHEKMEEIAAEKGVSLPELLASVTNSIIVEYDAEIRFRKRAEAGEGLESEALSLLRR</sequence>
<keyword evidence="2" id="KW-1185">Reference proteome</keyword>
<comment type="caution">
    <text evidence="1">The sequence shown here is derived from an EMBL/GenBank/DDBJ whole genome shotgun (WGS) entry which is preliminary data.</text>
</comment>
<protein>
    <submittedName>
        <fullName evidence="1">Toxin-antitoxin system HicB family antitoxin</fullName>
    </submittedName>
</protein>
<dbReference type="OrthoDB" id="598413at2"/>
<dbReference type="EMBL" id="PCDP01000036">
    <property type="protein sequence ID" value="PZM13175.1"/>
    <property type="molecule type" value="Genomic_DNA"/>
</dbReference>
<dbReference type="RefSeq" id="WP_111161370.1">
    <property type="nucleotide sequence ID" value="NZ_PCDP01000036.1"/>
</dbReference>
<dbReference type="SUPFAM" id="SSF47598">
    <property type="entry name" value="Ribbon-helix-helix"/>
    <property type="match status" value="1"/>
</dbReference>
<dbReference type="GO" id="GO:0006355">
    <property type="term" value="P:regulation of DNA-templated transcription"/>
    <property type="evidence" value="ECO:0007669"/>
    <property type="project" value="InterPro"/>
</dbReference>
<evidence type="ECO:0000313" key="2">
    <source>
        <dbReference type="Proteomes" id="UP000248925"/>
    </source>
</evidence>